<organism evidence="2 3">
    <name type="scientific">Solanum tuberosum</name>
    <name type="common">Potato</name>
    <dbReference type="NCBI Taxonomy" id="4113"/>
    <lineage>
        <taxon>Eukaryota</taxon>
        <taxon>Viridiplantae</taxon>
        <taxon>Streptophyta</taxon>
        <taxon>Embryophyta</taxon>
        <taxon>Tracheophyta</taxon>
        <taxon>Spermatophyta</taxon>
        <taxon>Magnoliopsida</taxon>
        <taxon>eudicotyledons</taxon>
        <taxon>Gunneridae</taxon>
        <taxon>Pentapetalae</taxon>
        <taxon>asterids</taxon>
        <taxon>lamiids</taxon>
        <taxon>Solanales</taxon>
        <taxon>Solanaceae</taxon>
        <taxon>Solanoideae</taxon>
        <taxon>Solaneae</taxon>
        <taxon>Solanum</taxon>
    </lineage>
</organism>
<dbReference type="PaxDb" id="4113-PGSC0003DMT400087826"/>
<dbReference type="AlphaFoldDB" id="M1DEM6"/>
<sequence length="121" mass="13340">MGIIGPYRRDSANVMGGGGDFNTIMNEEEKLGGLPVLAKETQDFNHCINWGIRLNRYRPCELNMEYGVTHTEKGCSTCLSVLSPEGEGQVCDENEQSVRCRAVPRSSTISPNDSKREEAEG</sequence>
<dbReference type="Proteomes" id="UP000011115">
    <property type="component" value="Unassembled WGS sequence"/>
</dbReference>
<reference evidence="2" key="2">
    <citation type="submission" date="2015-06" db="UniProtKB">
        <authorList>
            <consortium name="EnsemblPlants"/>
        </authorList>
    </citation>
    <scope>IDENTIFICATION</scope>
    <source>
        <strain evidence="2">DM1-3 516 R44</strain>
    </source>
</reference>
<proteinExistence type="predicted"/>
<evidence type="ECO:0000313" key="2">
    <source>
        <dbReference type="EnsemblPlants" id="PGSC0003DMT400087826"/>
    </source>
</evidence>
<feature type="region of interest" description="Disordered" evidence="1">
    <location>
        <begin position="102"/>
        <end position="121"/>
    </location>
</feature>
<name>M1DEM6_SOLTU</name>
<evidence type="ECO:0000313" key="3">
    <source>
        <dbReference type="Proteomes" id="UP000011115"/>
    </source>
</evidence>
<keyword evidence="3" id="KW-1185">Reference proteome</keyword>
<dbReference type="InParanoid" id="M1DEM6"/>
<evidence type="ECO:0000256" key="1">
    <source>
        <dbReference type="SAM" id="MobiDB-lite"/>
    </source>
</evidence>
<accession>M1DEM6</accession>
<reference evidence="3" key="1">
    <citation type="journal article" date="2011" name="Nature">
        <title>Genome sequence and analysis of the tuber crop potato.</title>
        <authorList>
            <consortium name="The Potato Genome Sequencing Consortium"/>
        </authorList>
    </citation>
    <scope>NUCLEOTIDE SEQUENCE [LARGE SCALE GENOMIC DNA]</scope>
    <source>
        <strain evidence="3">cv. DM1-3 516 R44</strain>
    </source>
</reference>
<dbReference type="Gramene" id="PGSC0003DMT400087826">
    <property type="protein sequence ID" value="PGSC0003DMT400087826"/>
    <property type="gene ID" value="PGSC0003DMG400037397"/>
</dbReference>
<dbReference type="HOGENOM" id="CLU_2042171_0_0_1"/>
<protein>
    <submittedName>
        <fullName evidence="2">Uncharacterized protein</fullName>
    </submittedName>
</protein>
<dbReference type="EnsemblPlants" id="PGSC0003DMT400087826">
    <property type="protein sequence ID" value="PGSC0003DMT400087826"/>
    <property type="gene ID" value="PGSC0003DMG400037397"/>
</dbReference>